<evidence type="ECO:0000313" key="2">
    <source>
        <dbReference type="EMBL" id="SVC07583.1"/>
    </source>
</evidence>
<feature type="non-terminal residue" evidence="2">
    <location>
        <position position="1"/>
    </location>
</feature>
<name>A0A382J915_9ZZZZ</name>
<feature type="domain" description="Polyphosphate kinase C-terminal" evidence="1">
    <location>
        <begin position="2"/>
        <end position="51"/>
    </location>
</feature>
<dbReference type="Pfam" id="PF13090">
    <property type="entry name" value="PP_kinase_C"/>
    <property type="match status" value="1"/>
</dbReference>
<gene>
    <name evidence="2" type="ORF">METZ01_LOCUS260437</name>
</gene>
<dbReference type="AlphaFoldDB" id="A0A382J915"/>
<evidence type="ECO:0000259" key="1">
    <source>
        <dbReference type="Pfam" id="PF13090"/>
    </source>
</evidence>
<accession>A0A382J915</accession>
<dbReference type="InterPro" id="IPR025200">
    <property type="entry name" value="PPK_C_dom2"/>
</dbReference>
<sequence length="62" mass="7223">TITPVLDADVKQELEEILSIYEADNCTAWDLFEDGHYERREPDIDEAKYCAQETFIRLASEL</sequence>
<dbReference type="Gene3D" id="3.30.870.10">
    <property type="entry name" value="Endonuclease Chain A"/>
    <property type="match status" value="1"/>
</dbReference>
<dbReference type="EMBL" id="UINC01072150">
    <property type="protein sequence ID" value="SVC07583.1"/>
    <property type="molecule type" value="Genomic_DNA"/>
</dbReference>
<reference evidence="2" key="1">
    <citation type="submission" date="2018-05" db="EMBL/GenBank/DDBJ databases">
        <authorList>
            <person name="Lanie J.A."/>
            <person name="Ng W.-L."/>
            <person name="Kazmierczak K.M."/>
            <person name="Andrzejewski T.M."/>
            <person name="Davidsen T.M."/>
            <person name="Wayne K.J."/>
            <person name="Tettelin H."/>
            <person name="Glass J.I."/>
            <person name="Rusch D."/>
            <person name="Podicherti R."/>
            <person name="Tsui H.-C.T."/>
            <person name="Winkler M.E."/>
        </authorList>
    </citation>
    <scope>NUCLEOTIDE SEQUENCE</scope>
</reference>
<organism evidence="2">
    <name type="scientific">marine metagenome</name>
    <dbReference type="NCBI Taxonomy" id="408172"/>
    <lineage>
        <taxon>unclassified sequences</taxon>
        <taxon>metagenomes</taxon>
        <taxon>ecological metagenomes</taxon>
    </lineage>
</organism>
<proteinExistence type="predicted"/>
<dbReference type="SUPFAM" id="SSF56024">
    <property type="entry name" value="Phospholipase D/nuclease"/>
    <property type="match status" value="1"/>
</dbReference>
<protein>
    <recommendedName>
        <fullName evidence="1">Polyphosphate kinase C-terminal domain-containing protein</fullName>
    </recommendedName>
</protein>